<reference evidence="3 4" key="1">
    <citation type="submission" date="2016-10" db="EMBL/GenBank/DDBJ databases">
        <authorList>
            <person name="de Groot N.N."/>
        </authorList>
    </citation>
    <scope>NUCLEOTIDE SEQUENCE [LARGE SCALE GENOMIC DNA]</scope>
    <source>
        <strain evidence="3 4">DSM 23142</strain>
    </source>
</reference>
<dbReference type="InterPro" id="IPR003736">
    <property type="entry name" value="PAAI_dom"/>
</dbReference>
<dbReference type="GO" id="GO:0061522">
    <property type="term" value="F:1,4-dihydroxy-2-naphthoyl-CoA thioesterase activity"/>
    <property type="evidence" value="ECO:0007669"/>
    <property type="project" value="TreeGrafter"/>
</dbReference>
<dbReference type="InterPro" id="IPR006683">
    <property type="entry name" value="Thioestr_dom"/>
</dbReference>
<keyword evidence="4" id="KW-1185">Reference proteome</keyword>
<dbReference type="PANTHER" id="PTHR43240">
    <property type="entry name" value="1,4-DIHYDROXY-2-NAPHTHOYL-COA THIOESTERASE 1"/>
    <property type="match status" value="1"/>
</dbReference>
<evidence type="ECO:0000313" key="3">
    <source>
        <dbReference type="EMBL" id="SDH32868.1"/>
    </source>
</evidence>
<dbReference type="EMBL" id="LT629692">
    <property type="protein sequence ID" value="SDH32868.1"/>
    <property type="molecule type" value="Genomic_DNA"/>
</dbReference>
<dbReference type="STRING" id="370764.SAMN04489810_2818"/>
<name>A0A1G8BI60_9MICO</name>
<dbReference type="Pfam" id="PF03061">
    <property type="entry name" value="4HBT"/>
    <property type="match status" value="1"/>
</dbReference>
<protein>
    <submittedName>
        <fullName evidence="3">Uncharacterized domain 1-containing protein</fullName>
    </submittedName>
</protein>
<gene>
    <name evidence="3" type="ORF">SAMN04489810_2818</name>
</gene>
<dbReference type="NCBIfam" id="TIGR00369">
    <property type="entry name" value="unchar_dom_1"/>
    <property type="match status" value="1"/>
</dbReference>
<dbReference type="PANTHER" id="PTHR43240:SF1">
    <property type="entry name" value="BLR5584 PROTEIN"/>
    <property type="match status" value="1"/>
</dbReference>
<dbReference type="InterPro" id="IPR029069">
    <property type="entry name" value="HotDog_dom_sf"/>
</dbReference>
<dbReference type="SUPFAM" id="SSF54637">
    <property type="entry name" value="Thioesterase/thiol ester dehydrase-isomerase"/>
    <property type="match status" value="1"/>
</dbReference>
<dbReference type="Gene3D" id="3.10.129.10">
    <property type="entry name" value="Hotdog Thioesterase"/>
    <property type="match status" value="1"/>
</dbReference>
<dbReference type="CDD" id="cd03443">
    <property type="entry name" value="PaaI_thioesterase"/>
    <property type="match status" value="1"/>
</dbReference>
<organism evidence="3 4">
    <name type="scientific">Microbacterium pygmaeum</name>
    <dbReference type="NCBI Taxonomy" id="370764"/>
    <lineage>
        <taxon>Bacteria</taxon>
        <taxon>Bacillati</taxon>
        <taxon>Actinomycetota</taxon>
        <taxon>Actinomycetes</taxon>
        <taxon>Micrococcales</taxon>
        <taxon>Microbacteriaceae</taxon>
        <taxon>Microbacterium</taxon>
    </lineage>
</organism>
<accession>A0A1G8BI60</accession>
<dbReference type="AlphaFoldDB" id="A0A1G8BI60"/>
<feature type="domain" description="Thioesterase" evidence="2">
    <location>
        <begin position="75"/>
        <end position="152"/>
    </location>
</feature>
<sequence length="178" mass="18423">MTDIRSRTFDWSDPAAALEQARSAGTGLEALQAMIDGEIPPPPIANLMGFTLIEVSEGVAVFECEPAEFHYNPIGAVHGGLACTLLDSALGCAGHTTLPAGVGYTSVDLSVRYLRPITHASGVLRATGRVVKPGRRVIFTDGELTDAAGRVVATATSSLLVLAPPASPSERSSRPGLG</sequence>
<evidence type="ECO:0000256" key="1">
    <source>
        <dbReference type="ARBA" id="ARBA00022801"/>
    </source>
</evidence>
<dbReference type="GO" id="GO:0005829">
    <property type="term" value="C:cytosol"/>
    <property type="evidence" value="ECO:0007669"/>
    <property type="project" value="TreeGrafter"/>
</dbReference>
<proteinExistence type="predicted"/>
<dbReference type="RefSeq" id="WP_091491401.1">
    <property type="nucleotide sequence ID" value="NZ_LT629692.1"/>
</dbReference>
<evidence type="ECO:0000313" key="4">
    <source>
        <dbReference type="Proteomes" id="UP000199009"/>
    </source>
</evidence>
<dbReference type="OrthoDB" id="9813282at2"/>
<dbReference type="Proteomes" id="UP000199009">
    <property type="component" value="Chromosome I"/>
</dbReference>
<evidence type="ECO:0000259" key="2">
    <source>
        <dbReference type="Pfam" id="PF03061"/>
    </source>
</evidence>
<keyword evidence="1" id="KW-0378">Hydrolase</keyword>